<reference evidence="10" key="1">
    <citation type="submission" date="2018-11" db="EMBL/GenBank/DDBJ databases">
        <authorList>
            <consortium name="Pathogen Informatics"/>
        </authorList>
    </citation>
    <scope>NUCLEOTIDE SEQUENCE</scope>
</reference>
<feature type="compositionally biased region" description="Basic and acidic residues" evidence="9">
    <location>
        <begin position="165"/>
        <end position="176"/>
    </location>
</feature>
<keyword evidence="4" id="KW-0964">Secreted</keyword>
<dbReference type="GO" id="GO:0005576">
    <property type="term" value="C:extracellular region"/>
    <property type="evidence" value="ECO:0007669"/>
    <property type="project" value="InterPro"/>
</dbReference>
<comment type="function">
    <text evidence="8">Ligand for members of the frizzled family of seven transmembrane receptors.</text>
</comment>
<keyword evidence="6 8" id="KW-0879">Wnt signaling pathway</keyword>
<comment type="caution">
    <text evidence="10">The sequence shown here is derived from an EMBL/GenBank/DDBJ whole genome shotgun (WGS) entry which is preliminary data.</text>
</comment>
<comment type="subcellular location">
    <subcellularLocation>
        <location evidence="1 8">Secreted</location>
        <location evidence="1 8">Extracellular space</location>
        <location evidence="1 8">Extracellular matrix</location>
    </subcellularLocation>
</comment>
<comment type="similarity">
    <text evidence="2 8">Belongs to the Wnt family.</text>
</comment>
<name>A0A448WVF3_9PLAT</name>
<keyword evidence="3 8" id="KW-0217">Developmental protein</keyword>
<dbReference type="AlphaFoldDB" id="A0A448WVF3"/>
<evidence type="ECO:0000256" key="1">
    <source>
        <dbReference type="ARBA" id="ARBA00004498"/>
    </source>
</evidence>
<proteinExistence type="inferred from homology"/>
<evidence type="ECO:0000313" key="10">
    <source>
        <dbReference type="EMBL" id="VEL21228.1"/>
    </source>
</evidence>
<feature type="region of interest" description="Disordered" evidence="9">
    <location>
        <begin position="111"/>
        <end position="199"/>
    </location>
</feature>
<gene>
    <name evidence="10" type="ORF">PXEA_LOCUS14668</name>
</gene>
<evidence type="ECO:0000256" key="8">
    <source>
        <dbReference type="RuleBase" id="RU003500"/>
    </source>
</evidence>
<organism evidence="10 11">
    <name type="scientific">Protopolystoma xenopodis</name>
    <dbReference type="NCBI Taxonomy" id="117903"/>
    <lineage>
        <taxon>Eukaryota</taxon>
        <taxon>Metazoa</taxon>
        <taxon>Spiralia</taxon>
        <taxon>Lophotrochozoa</taxon>
        <taxon>Platyhelminthes</taxon>
        <taxon>Monogenea</taxon>
        <taxon>Polyopisthocotylea</taxon>
        <taxon>Polystomatidea</taxon>
        <taxon>Polystomatidae</taxon>
        <taxon>Protopolystoma</taxon>
    </lineage>
</organism>
<keyword evidence="7" id="KW-1015">Disulfide bond</keyword>
<evidence type="ECO:0000256" key="9">
    <source>
        <dbReference type="SAM" id="MobiDB-lite"/>
    </source>
</evidence>
<dbReference type="InterPro" id="IPR005817">
    <property type="entry name" value="Wnt"/>
</dbReference>
<accession>A0A448WVF3</accession>
<dbReference type="GO" id="GO:0005102">
    <property type="term" value="F:signaling receptor binding"/>
    <property type="evidence" value="ECO:0007669"/>
    <property type="project" value="InterPro"/>
</dbReference>
<evidence type="ECO:0000256" key="6">
    <source>
        <dbReference type="ARBA" id="ARBA00022687"/>
    </source>
</evidence>
<dbReference type="EMBL" id="CAAALY010050271">
    <property type="protein sequence ID" value="VEL21228.1"/>
    <property type="molecule type" value="Genomic_DNA"/>
</dbReference>
<dbReference type="Proteomes" id="UP000784294">
    <property type="component" value="Unassembled WGS sequence"/>
</dbReference>
<evidence type="ECO:0000256" key="2">
    <source>
        <dbReference type="ARBA" id="ARBA00005683"/>
    </source>
</evidence>
<evidence type="ECO:0000313" key="11">
    <source>
        <dbReference type="Proteomes" id="UP000784294"/>
    </source>
</evidence>
<evidence type="ECO:0000256" key="4">
    <source>
        <dbReference type="ARBA" id="ARBA00022525"/>
    </source>
</evidence>
<keyword evidence="5" id="KW-0272">Extracellular matrix</keyword>
<sequence length="222" mass="24228">MKHCGRTREQAIVYTLASASFIFEVARRCASNKLVHCQCGLDEWTDMPASSGAQLSLEPGDEEYKTPNGRLLDARYLLSTPGGESTLRQRMQHQPAASLVYTGLGATRRLSTTGRRSARHADWTSSESESRLDASSADAWEDETEERAGMEADGDASAAWSQVGRSRDAATGRYFDEPPISRAWPPAGGRRTQTPASLQRSSGNIAANFLSGWLNDNAMQII</sequence>
<evidence type="ECO:0000256" key="7">
    <source>
        <dbReference type="ARBA" id="ARBA00023157"/>
    </source>
</evidence>
<protein>
    <recommendedName>
        <fullName evidence="8">Protein Wnt</fullName>
    </recommendedName>
</protein>
<evidence type="ECO:0000256" key="5">
    <source>
        <dbReference type="ARBA" id="ARBA00022530"/>
    </source>
</evidence>
<dbReference type="Pfam" id="PF00110">
    <property type="entry name" value="wnt"/>
    <property type="match status" value="1"/>
</dbReference>
<keyword evidence="11" id="KW-1185">Reference proteome</keyword>
<dbReference type="GO" id="GO:0016055">
    <property type="term" value="P:Wnt signaling pathway"/>
    <property type="evidence" value="ECO:0007669"/>
    <property type="project" value="UniProtKB-KW"/>
</dbReference>
<evidence type="ECO:0000256" key="3">
    <source>
        <dbReference type="ARBA" id="ARBA00022473"/>
    </source>
</evidence>